<dbReference type="OrthoDB" id="10647973at2759"/>
<gene>
    <name evidence="1" type="ORF">PACLA_8A018964</name>
</gene>
<dbReference type="AlphaFoldDB" id="A0A6S7HDP8"/>
<keyword evidence="2" id="KW-1185">Reference proteome</keyword>
<comment type="caution">
    <text evidence="1">The sequence shown here is derived from an EMBL/GenBank/DDBJ whole genome shotgun (WGS) entry which is preliminary data.</text>
</comment>
<dbReference type="EMBL" id="CACRXK020004790">
    <property type="protein sequence ID" value="CAB4004035.1"/>
    <property type="molecule type" value="Genomic_DNA"/>
</dbReference>
<accession>A0A6S7HDP8</accession>
<evidence type="ECO:0000313" key="2">
    <source>
        <dbReference type="Proteomes" id="UP001152795"/>
    </source>
</evidence>
<organism evidence="1 2">
    <name type="scientific">Paramuricea clavata</name>
    <name type="common">Red gorgonian</name>
    <name type="synonym">Violescent sea-whip</name>
    <dbReference type="NCBI Taxonomy" id="317549"/>
    <lineage>
        <taxon>Eukaryota</taxon>
        <taxon>Metazoa</taxon>
        <taxon>Cnidaria</taxon>
        <taxon>Anthozoa</taxon>
        <taxon>Octocorallia</taxon>
        <taxon>Malacalcyonacea</taxon>
        <taxon>Plexauridae</taxon>
        <taxon>Paramuricea</taxon>
    </lineage>
</organism>
<name>A0A6S7HDP8_PARCT</name>
<evidence type="ECO:0000313" key="1">
    <source>
        <dbReference type="EMBL" id="CAB4004035.1"/>
    </source>
</evidence>
<dbReference type="Proteomes" id="UP001152795">
    <property type="component" value="Unassembled WGS sequence"/>
</dbReference>
<sequence length="217" mass="24351">MDTPHGVSDHISNLIEDLNDCTAVANEIWVKLVSTHNECGDITKLLADYVKQNSKRETLTTAVVKMYEAEITNLKGDVCVNQLSVNQKAKIKTEMRILEDICDQNIRGCSVLESAESINPTLFKEMLEVLSEKCPLVYEMLESLVVSNPRSRNILKTSTHKILCGLQTLGFMSNIRNSKTINCFPLMFGLLCISYGAGERFINMLQSMGLSLHWNTM</sequence>
<reference evidence="1" key="1">
    <citation type="submission" date="2020-04" db="EMBL/GenBank/DDBJ databases">
        <authorList>
            <person name="Alioto T."/>
            <person name="Alioto T."/>
            <person name="Gomez Garrido J."/>
        </authorList>
    </citation>
    <scope>NUCLEOTIDE SEQUENCE</scope>
    <source>
        <strain evidence="1">A484AB</strain>
    </source>
</reference>
<protein>
    <submittedName>
        <fullName evidence="1">Uncharacterized protein</fullName>
    </submittedName>
</protein>
<proteinExistence type="predicted"/>